<protein>
    <submittedName>
        <fullName evidence="1">Uncharacterized protein</fullName>
    </submittedName>
</protein>
<proteinExistence type="predicted"/>
<evidence type="ECO:0000313" key="1">
    <source>
        <dbReference type="EMBL" id="QBQ73438.1"/>
    </source>
</evidence>
<sequence length="49" mass="5663">MTAAELFLSLAKYTQSVSGSDFSELSHLIKPVYFYFQFCHFYCPQSCIL</sequence>
<dbReference type="EMBL" id="MK605243">
    <property type="protein sequence ID" value="QBQ73438.1"/>
    <property type="molecule type" value="Genomic_DNA"/>
</dbReference>
<gene>
    <name evidence="1" type="ORF">kac65v161_gp200</name>
</gene>
<reference evidence="1 2" key="1">
    <citation type="submission" date="2019-03" db="EMBL/GenBank/DDBJ databases">
        <title>Diversity and diversification of Nodularia spumigena cyanophages in the Baltic Sea.</title>
        <authorList>
            <person name="Sulcius S."/>
            <person name="Holmfeldt K."/>
            <person name="Simoliunas E."/>
        </authorList>
    </citation>
    <scope>NUCLEOTIDE SEQUENCE [LARGE SCALE GENOMIC DNA]</scope>
</reference>
<organism evidence="1 2">
    <name type="scientific">Nodularia phage vB_NspS-kac65v161</name>
    <dbReference type="NCBI Taxonomy" id="2557580"/>
    <lineage>
        <taxon>Viruses</taxon>
        <taxon>Duplodnaviria</taxon>
        <taxon>Heunggongvirae</taxon>
        <taxon>Uroviricota</taxon>
        <taxon>Caudoviricetes</taxon>
        <taxon>Ravarandavirus</taxon>
        <taxon>Ravarandavirus kac65v151</taxon>
    </lineage>
</organism>
<dbReference type="Proteomes" id="UP000310326">
    <property type="component" value="Segment"/>
</dbReference>
<evidence type="ECO:0000313" key="2">
    <source>
        <dbReference type="Proteomes" id="UP000310326"/>
    </source>
</evidence>
<accession>A0A482MIK1</accession>
<name>A0A482MIK1_9CAUD</name>